<dbReference type="Proteomes" id="UP001166286">
    <property type="component" value="Unassembled WGS sequence"/>
</dbReference>
<evidence type="ECO:0000256" key="4">
    <source>
        <dbReference type="ARBA" id="ARBA00023136"/>
    </source>
</evidence>
<keyword evidence="3 6" id="KW-1133">Transmembrane helix</keyword>
<dbReference type="AlphaFoldDB" id="A0AA39V5T8"/>
<dbReference type="Pfam" id="PF20684">
    <property type="entry name" value="Fung_rhodopsin"/>
    <property type="match status" value="1"/>
</dbReference>
<comment type="subcellular location">
    <subcellularLocation>
        <location evidence="1">Membrane</location>
        <topology evidence="1">Multi-pass membrane protein</topology>
    </subcellularLocation>
</comment>
<evidence type="ECO:0000256" key="6">
    <source>
        <dbReference type="SAM" id="Phobius"/>
    </source>
</evidence>
<evidence type="ECO:0000256" key="3">
    <source>
        <dbReference type="ARBA" id="ARBA00022989"/>
    </source>
</evidence>
<feature type="domain" description="Rhodopsin" evidence="7">
    <location>
        <begin position="42"/>
        <end position="231"/>
    </location>
</feature>
<keyword evidence="2 6" id="KW-0812">Transmembrane</keyword>
<dbReference type="GO" id="GO:0016020">
    <property type="term" value="C:membrane"/>
    <property type="evidence" value="ECO:0007669"/>
    <property type="project" value="UniProtKB-SubCell"/>
</dbReference>
<feature type="transmembrane region" description="Helical" evidence="6">
    <location>
        <begin position="75"/>
        <end position="100"/>
    </location>
</feature>
<evidence type="ECO:0000313" key="9">
    <source>
        <dbReference type="Proteomes" id="UP001166286"/>
    </source>
</evidence>
<dbReference type="PANTHER" id="PTHR33048:SF47">
    <property type="entry name" value="INTEGRAL MEMBRANE PROTEIN-RELATED"/>
    <property type="match status" value="1"/>
</dbReference>
<evidence type="ECO:0000256" key="1">
    <source>
        <dbReference type="ARBA" id="ARBA00004141"/>
    </source>
</evidence>
<proteinExistence type="inferred from homology"/>
<dbReference type="InterPro" id="IPR052337">
    <property type="entry name" value="SAT4-like"/>
</dbReference>
<feature type="transmembrane region" description="Helical" evidence="6">
    <location>
        <begin position="44"/>
        <end position="63"/>
    </location>
</feature>
<dbReference type="PANTHER" id="PTHR33048">
    <property type="entry name" value="PTH11-LIKE INTEGRAL MEMBRANE PROTEIN (AFU_ORTHOLOGUE AFUA_5G11245)"/>
    <property type="match status" value="1"/>
</dbReference>
<evidence type="ECO:0000256" key="5">
    <source>
        <dbReference type="ARBA" id="ARBA00038359"/>
    </source>
</evidence>
<reference evidence="8" key="1">
    <citation type="submission" date="2023-03" db="EMBL/GenBank/DDBJ databases">
        <title>Complete genome of Cladonia borealis.</title>
        <authorList>
            <person name="Park H."/>
        </authorList>
    </citation>
    <scope>NUCLEOTIDE SEQUENCE</scope>
    <source>
        <strain evidence="8">ANT050790</strain>
    </source>
</reference>
<comment type="similarity">
    <text evidence="5">Belongs to the SAT4 family.</text>
</comment>
<evidence type="ECO:0000259" key="7">
    <source>
        <dbReference type="Pfam" id="PF20684"/>
    </source>
</evidence>
<protein>
    <recommendedName>
        <fullName evidence="7">Rhodopsin domain-containing protein</fullName>
    </recommendedName>
</protein>
<keyword evidence="4 6" id="KW-0472">Membrane</keyword>
<evidence type="ECO:0000313" key="8">
    <source>
        <dbReference type="EMBL" id="KAK0506895.1"/>
    </source>
</evidence>
<name>A0AA39V5T8_9LECA</name>
<evidence type="ECO:0000256" key="2">
    <source>
        <dbReference type="ARBA" id="ARBA00022692"/>
    </source>
</evidence>
<accession>A0AA39V5T8</accession>
<dbReference type="EMBL" id="JAFEKC020000026">
    <property type="protein sequence ID" value="KAK0506895.1"/>
    <property type="molecule type" value="Genomic_DNA"/>
</dbReference>
<sequence>MVRYNSNDSTTIAITAITCSISLVAIALRLVARTKIIAPADHASELLAMTALFFADLSILALYRRSFRPHKKLQVAVYIVGAMCIAWWIGTMLGIAFICLPVDSSWNPLIPRKCFKLQNANIAIGIPNSFIDILIVTMPIKVIKDLHLPSKQKIILCFVFLLGGLVAIINTIRMIIYNHITSSGETPSSVQQESSHTDRYLEFRVESDNWLEAQLAAAILCISLPTLRPLLPERLSGTRGGSTCRNWKWPSTPSPTNEQHQYGGIDGGWAKRYRALRDDNFDKAVLTRTYAGAESSEPNELGNYPVNAILVREDIEEV</sequence>
<feature type="transmembrane region" description="Helical" evidence="6">
    <location>
        <begin position="120"/>
        <end position="142"/>
    </location>
</feature>
<dbReference type="InterPro" id="IPR049326">
    <property type="entry name" value="Rhodopsin_dom_fungi"/>
</dbReference>
<feature type="transmembrane region" description="Helical" evidence="6">
    <location>
        <begin position="12"/>
        <end position="32"/>
    </location>
</feature>
<keyword evidence="9" id="KW-1185">Reference proteome</keyword>
<comment type="caution">
    <text evidence="8">The sequence shown here is derived from an EMBL/GenBank/DDBJ whole genome shotgun (WGS) entry which is preliminary data.</text>
</comment>
<gene>
    <name evidence="8" type="ORF">JMJ35_010595</name>
</gene>
<organism evidence="8 9">
    <name type="scientific">Cladonia borealis</name>
    <dbReference type="NCBI Taxonomy" id="184061"/>
    <lineage>
        <taxon>Eukaryota</taxon>
        <taxon>Fungi</taxon>
        <taxon>Dikarya</taxon>
        <taxon>Ascomycota</taxon>
        <taxon>Pezizomycotina</taxon>
        <taxon>Lecanoromycetes</taxon>
        <taxon>OSLEUM clade</taxon>
        <taxon>Lecanoromycetidae</taxon>
        <taxon>Lecanorales</taxon>
        <taxon>Lecanorineae</taxon>
        <taxon>Cladoniaceae</taxon>
        <taxon>Cladonia</taxon>
    </lineage>
</organism>
<feature type="transmembrane region" description="Helical" evidence="6">
    <location>
        <begin position="154"/>
        <end position="176"/>
    </location>
</feature>